<evidence type="ECO:0000256" key="1">
    <source>
        <dbReference type="ARBA" id="ARBA00004123"/>
    </source>
</evidence>
<evidence type="ECO:0008006" key="9">
    <source>
        <dbReference type="Google" id="ProtNLM"/>
    </source>
</evidence>
<dbReference type="GO" id="GO:0031390">
    <property type="term" value="C:Ctf18 RFC-like complex"/>
    <property type="evidence" value="ECO:0007669"/>
    <property type="project" value="InterPro"/>
</dbReference>
<dbReference type="PANTHER" id="PTHR28605">
    <property type="entry name" value="CTF8, CHROMOSOME TRANSMISSION FIDELITY FACTOR 8 HOMOLOG (S. CEREVISIAE)"/>
    <property type="match status" value="1"/>
</dbReference>
<dbReference type="GO" id="GO:0007064">
    <property type="term" value="P:mitotic sister chromatid cohesion"/>
    <property type="evidence" value="ECO:0007669"/>
    <property type="project" value="InterPro"/>
</dbReference>
<dbReference type="OrthoDB" id="121932at2759"/>
<sequence>MPSIPLHVNKLSPASISATASSNPLPPLLHTPSGLGLLELQGTIHFPTVPTSTSSTAPANTSLQLDASTLVGKLVFPLYNPELRGEDDTSWMKRVYMYVGENQRLTGECKKLGKPFGLMQRKERGREDVQMGGIEEEGSGEEELEIVEVVRYKIVFSSRPEPVGGEVQS</sequence>
<keyword evidence="8" id="KW-1185">Reference proteome</keyword>
<name>A0A6A5WTK3_9PLEO</name>
<reference evidence="7" key="1">
    <citation type="journal article" date="2020" name="Stud. Mycol.">
        <title>101 Dothideomycetes genomes: a test case for predicting lifestyles and emergence of pathogens.</title>
        <authorList>
            <person name="Haridas S."/>
            <person name="Albert R."/>
            <person name="Binder M."/>
            <person name="Bloem J."/>
            <person name="Labutti K."/>
            <person name="Salamov A."/>
            <person name="Andreopoulos B."/>
            <person name="Baker S."/>
            <person name="Barry K."/>
            <person name="Bills G."/>
            <person name="Bluhm B."/>
            <person name="Cannon C."/>
            <person name="Castanera R."/>
            <person name="Culley D."/>
            <person name="Daum C."/>
            <person name="Ezra D."/>
            <person name="Gonzalez J."/>
            <person name="Henrissat B."/>
            <person name="Kuo A."/>
            <person name="Liang C."/>
            <person name="Lipzen A."/>
            <person name="Lutzoni F."/>
            <person name="Magnuson J."/>
            <person name="Mondo S."/>
            <person name="Nolan M."/>
            <person name="Ohm R."/>
            <person name="Pangilinan J."/>
            <person name="Park H.-J."/>
            <person name="Ramirez L."/>
            <person name="Alfaro M."/>
            <person name="Sun H."/>
            <person name="Tritt A."/>
            <person name="Yoshinaga Y."/>
            <person name="Zwiers L.-H."/>
            <person name="Turgeon B."/>
            <person name="Goodwin S."/>
            <person name="Spatafora J."/>
            <person name="Crous P."/>
            <person name="Grigoriev I."/>
        </authorList>
    </citation>
    <scope>NUCLEOTIDE SEQUENCE</scope>
    <source>
        <strain evidence="7">CBS 123094</strain>
    </source>
</reference>
<evidence type="ECO:0000256" key="2">
    <source>
        <dbReference type="ARBA" id="ARBA00022705"/>
    </source>
</evidence>
<evidence type="ECO:0000256" key="3">
    <source>
        <dbReference type="ARBA" id="ARBA00023125"/>
    </source>
</evidence>
<evidence type="ECO:0000313" key="8">
    <source>
        <dbReference type="Proteomes" id="UP000799779"/>
    </source>
</evidence>
<dbReference type="EMBL" id="ML977564">
    <property type="protein sequence ID" value="KAF2005143.1"/>
    <property type="molecule type" value="Genomic_DNA"/>
</dbReference>
<protein>
    <recommendedName>
        <fullName evidence="9">Sister chromatid cohesion protein Ctf8</fullName>
    </recommendedName>
</protein>
<dbReference type="Pfam" id="PF09696">
    <property type="entry name" value="Ctf8"/>
    <property type="match status" value="1"/>
</dbReference>
<keyword evidence="5" id="KW-0131">Cell cycle</keyword>
<dbReference type="GO" id="GO:0006260">
    <property type="term" value="P:DNA replication"/>
    <property type="evidence" value="ECO:0007669"/>
    <property type="project" value="UniProtKB-KW"/>
</dbReference>
<dbReference type="GO" id="GO:0003677">
    <property type="term" value="F:DNA binding"/>
    <property type="evidence" value="ECO:0007669"/>
    <property type="project" value="UniProtKB-KW"/>
</dbReference>
<accession>A0A6A5WTK3</accession>
<evidence type="ECO:0000256" key="6">
    <source>
        <dbReference type="ARBA" id="ARBA00038447"/>
    </source>
</evidence>
<organism evidence="7 8">
    <name type="scientific">Amniculicola lignicola CBS 123094</name>
    <dbReference type="NCBI Taxonomy" id="1392246"/>
    <lineage>
        <taxon>Eukaryota</taxon>
        <taxon>Fungi</taxon>
        <taxon>Dikarya</taxon>
        <taxon>Ascomycota</taxon>
        <taxon>Pezizomycotina</taxon>
        <taxon>Dothideomycetes</taxon>
        <taxon>Pleosporomycetidae</taxon>
        <taxon>Pleosporales</taxon>
        <taxon>Amniculicolaceae</taxon>
        <taxon>Amniculicola</taxon>
    </lineage>
</organism>
<keyword evidence="2" id="KW-0235">DNA replication</keyword>
<comment type="similarity">
    <text evidence="6">Belongs to the CTF8 family.</text>
</comment>
<proteinExistence type="inferred from homology"/>
<evidence type="ECO:0000256" key="5">
    <source>
        <dbReference type="ARBA" id="ARBA00023306"/>
    </source>
</evidence>
<evidence type="ECO:0000313" key="7">
    <source>
        <dbReference type="EMBL" id="KAF2005143.1"/>
    </source>
</evidence>
<keyword evidence="4" id="KW-0539">Nucleus</keyword>
<dbReference type="Proteomes" id="UP000799779">
    <property type="component" value="Unassembled WGS sequence"/>
</dbReference>
<dbReference type="InterPro" id="IPR018607">
    <property type="entry name" value="Ctf8"/>
</dbReference>
<evidence type="ECO:0000256" key="4">
    <source>
        <dbReference type="ARBA" id="ARBA00023242"/>
    </source>
</evidence>
<comment type="subcellular location">
    <subcellularLocation>
        <location evidence="1">Nucleus</location>
    </subcellularLocation>
</comment>
<gene>
    <name evidence="7" type="ORF">P154DRAFT_542819</name>
</gene>
<dbReference type="AlphaFoldDB" id="A0A6A5WTK3"/>
<keyword evidence="3" id="KW-0238">DNA-binding</keyword>
<dbReference type="PANTHER" id="PTHR28605:SF1">
    <property type="entry name" value="CHROMOSOME TRANSMISSION FIDELITY FACTOR 8"/>
    <property type="match status" value="1"/>
</dbReference>